<organism evidence="2 3">
    <name type="scientific">Thalassobacterium sedimentorum</name>
    <dbReference type="NCBI Taxonomy" id="3041258"/>
    <lineage>
        <taxon>Bacteria</taxon>
        <taxon>Pseudomonadati</taxon>
        <taxon>Verrucomicrobiota</taxon>
        <taxon>Opitutia</taxon>
        <taxon>Puniceicoccales</taxon>
        <taxon>Coraliomargaritaceae</taxon>
        <taxon>Thalassobacterium</taxon>
    </lineage>
</organism>
<evidence type="ECO:0000256" key="1">
    <source>
        <dbReference type="SAM" id="SignalP"/>
    </source>
</evidence>
<gene>
    <name evidence="2" type="ORF">QEH59_17380</name>
</gene>
<sequence>MNFIVKKLMLVGIFFVATAYSETTEDILADYINRYSLSIEFEGLAEEAKSGCPSLVITSTDSSQLTWRVESLWRDVSIRFKIRYLNDEGKRDRARWFSTTTFLPTGASVDENGIVDTFDQSAFGVSLVDTAKDRIFLCPHLEWFKQSLVGFIHDSPKLKLETIQSIELQFGFKDLLVISNVSEDAGIYFYTKEFILDGEALDKFILLLAEYYLDG</sequence>
<accession>A0ABU1AQQ3</accession>
<name>A0ABU1AQQ3_9BACT</name>
<protein>
    <submittedName>
        <fullName evidence="2">Uncharacterized protein</fullName>
    </submittedName>
</protein>
<comment type="caution">
    <text evidence="2">The sequence shown here is derived from an EMBL/GenBank/DDBJ whole genome shotgun (WGS) entry which is preliminary data.</text>
</comment>
<dbReference type="RefSeq" id="WP_308986647.1">
    <property type="nucleotide sequence ID" value="NZ_JARXIC010000053.1"/>
</dbReference>
<feature type="chain" id="PRO_5046117227" evidence="1">
    <location>
        <begin position="20"/>
        <end position="215"/>
    </location>
</feature>
<feature type="signal peptide" evidence="1">
    <location>
        <begin position="1"/>
        <end position="19"/>
    </location>
</feature>
<evidence type="ECO:0000313" key="3">
    <source>
        <dbReference type="Proteomes" id="UP001243717"/>
    </source>
</evidence>
<proteinExistence type="predicted"/>
<dbReference type="Proteomes" id="UP001243717">
    <property type="component" value="Unassembled WGS sequence"/>
</dbReference>
<dbReference type="EMBL" id="JARXIC010000053">
    <property type="protein sequence ID" value="MDQ8196210.1"/>
    <property type="molecule type" value="Genomic_DNA"/>
</dbReference>
<keyword evidence="1" id="KW-0732">Signal</keyword>
<keyword evidence="3" id="KW-1185">Reference proteome</keyword>
<evidence type="ECO:0000313" key="2">
    <source>
        <dbReference type="EMBL" id="MDQ8196210.1"/>
    </source>
</evidence>
<reference evidence="2 3" key="1">
    <citation type="submission" date="2023-04" db="EMBL/GenBank/DDBJ databases">
        <title>A novel bacteria isolated from coastal sediment.</title>
        <authorList>
            <person name="Liu X.-J."/>
            <person name="Du Z.-J."/>
        </authorList>
    </citation>
    <scope>NUCLEOTIDE SEQUENCE [LARGE SCALE GENOMIC DNA]</scope>
    <source>
        <strain evidence="2 3">SDUM461004</strain>
    </source>
</reference>